<evidence type="ECO:0000256" key="1">
    <source>
        <dbReference type="SAM" id="Phobius"/>
    </source>
</evidence>
<reference evidence="2 3" key="1">
    <citation type="submission" date="2014-07" db="EMBL/GenBank/DDBJ databases">
        <authorList>
            <person name="Wibberg Daniel"/>
        </authorList>
    </citation>
    <scope>NUCLEOTIDE SEQUENCE [LARGE SCALE GENOMIC DNA]</scope>
</reference>
<keyword evidence="1" id="KW-1133">Transmembrane helix</keyword>
<feature type="transmembrane region" description="Helical" evidence="1">
    <location>
        <begin position="144"/>
        <end position="164"/>
    </location>
</feature>
<dbReference type="Proteomes" id="UP000040576">
    <property type="component" value="Unassembled WGS sequence"/>
</dbReference>
<keyword evidence="1" id="KW-0812">Transmembrane</keyword>
<name>A0A090IYA0_9BACI</name>
<feature type="transmembrane region" description="Helical" evidence="1">
    <location>
        <begin position="68"/>
        <end position="88"/>
    </location>
</feature>
<feature type="transmembrane region" description="Helical" evidence="1">
    <location>
        <begin position="34"/>
        <end position="56"/>
    </location>
</feature>
<keyword evidence="3" id="KW-1185">Reference proteome</keyword>
<feature type="transmembrane region" description="Helical" evidence="1">
    <location>
        <begin position="6"/>
        <end position="22"/>
    </location>
</feature>
<keyword evidence="1" id="KW-0472">Membrane</keyword>
<dbReference type="RefSeq" id="WP_034768049.1">
    <property type="nucleotide sequence ID" value="NZ_CCRF01000022.1"/>
</dbReference>
<organism evidence="2 3">
    <name type="scientific">Caldibacillus thermoamylovorans</name>
    <dbReference type="NCBI Taxonomy" id="35841"/>
    <lineage>
        <taxon>Bacteria</taxon>
        <taxon>Bacillati</taxon>
        <taxon>Bacillota</taxon>
        <taxon>Bacilli</taxon>
        <taxon>Bacillales</taxon>
        <taxon>Bacillaceae</taxon>
        <taxon>Caldibacillus</taxon>
    </lineage>
</organism>
<feature type="transmembrane region" description="Helical" evidence="1">
    <location>
        <begin position="171"/>
        <end position="189"/>
    </location>
</feature>
<protein>
    <submittedName>
        <fullName evidence="2">Putative membrane protein</fullName>
    </submittedName>
</protein>
<sequence length="217" mass="25195">METFLFLFLGFAYLCLFIWELLQVKKYGIRNHANFLILVIFGLVYDNLIIPFGRFIGEGNTLEALSKIRYWFHALFTPTLILFAWNVFHKTGLLSTRQTLWKLLAYVLTIGFIVYELLTSIMGMKLEPKWEDGVLTYENVTQPGFPLMVMVVTLVLGAVGVLLMKKLRFPWLFIGTVVMLLGGLLANWIKNFPIMNVFELLFIVSLVMTKHFQFRVH</sequence>
<gene>
    <name evidence="2" type="ORF">BT1A1_0665</name>
</gene>
<dbReference type="AlphaFoldDB" id="A0A090IYA0"/>
<proteinExistence type="predicted"/>
<feature type="transmembrane region" description="Helical" evidence="1">
    <location>
        <begin position="195"/>
        <end position="212"/>
    </location>
</feature>
<evidence type="ECO:0000313" key="3">
    <source>
        <dbReference type="Proteomes" id="UP000040576"/>
    </source>
</evidence>
<feature type="transmembrane region" description="Helical" evidence="1">
    <location>
        <begin position="100"/>
        <end position="124"/>
    </location>
</feature>
<accession>A0A090IYA0</accession>
<dbReference type="EMBL" id="CCRF01000022">
    <property type="protein sequence ID" value="CEE00520.1"/>
    <property type="molecule type" value="Genomic_DNA"/>
</dbReference>
<evidence type="ECO:0000313" key="2">
    <source>
        <dbReference type="EMBL" id="CEE00520.1"/>
    </source>
</evidence>